<dbReference type="STRING" id="6689.A0A423TX36"/>
<sequence>MPNFPQCCQPNRTSLPSQMWYIKAGYTVLLVTFLSMTWAYLAGAAEVVQNTHITKYPINERVTHYRPHLNDPRRPQRYDLPENNRPCGFNAQCTCSDTGPALGLVFCDNVELGRLPEELNNTKIHTLTLRSNNLKYLDEYTLHNTGE</sequence>
<keyword evidence="3" id="KW-1185">Reference proteome</keyword>
<dbReference type="AlphaFoldDB" id="A0A423TX36"/>
<protein>
    <submittedName>
        <fullName evidence="2">Chaoptin</fullName>
    </submittedName>
</protein>
<evidence type="ECO:0000256" key="1">
    <source>
        <dbReference type="SAM" id="Phobius"/>
    </source>
</evidence>
<comment type="caution">
    <text evidence="2">The sequence shown here is derived from an EMBL/GenBank/DDBJ whole genome shotgun (WGS) entry which is preliminary data.</text>
</comment>
<keyword evidence="1" id="KW-0472">Membrane</keyword>
<dbReference type="Proteomes" id="UP000283509">
    <property type="component" value="Unassembled WGS sequence"/>
</dbReference>
<name>A0A423TX36_PENVA</name>
<reference evidence="2 3" key="2">
    <citation type="submission" date="2019-01" db="EMBL/GenBank/DDBJ databases">
        <title>The decoding of complex shrimp genome reveals the adaptation for benthos swimmer, frequently molting mechanism and breeding impact on genome.</title>
        <authorList>
            <person name="Sun Y."/>
            <person name="Gao Y."/>
            <person name="Yu Y."/>
        </authorList>
    </citation>
    <scope>NUCLEOTIDE SEQUENCE [LARGE SCALE GENOMIC DNA]</scope>
    <source>
        <tissue evidence="2">Muscle</tissue>
    </source>
</reference>
<feature type="transmembrane region" description="Helical" evidence="1">
    <location>
        <begin position="20"/>
        <end position="41"/>
    </location>
</feature>
<keyword evidence="1" id="KW-0812">Transmembrane</keyword>
<evidence type="ECO:0000313" key="2">
    <source>
        <dbReference type="EMBL" id="ROT80996.1"/>
    </source>
</evidence>
<organism evidence="2 3">
    <name type="scientific">Penaeus vannamei</name>
    <name type="common">Whiteleg shrimp</name>
    <name type="synonym">Litopenaeus vannamei</name>
    <dbReference type="NCBI Taxonomy" id="6689"/>
    <lineage>
        <taxon>Eukaryota</taxon>
        <taxon>Metazoa</taxon>
        <taxon>Ecdysozoa</taxon>
        <taxon>Arthropoda</taxon>
        <taxon>Crustacea</taxon>
        <taxon>Multicrustacea</taxon>
        <taxon>Malacostraca</taxon>
        <taxon>Eumalacostraca</taxon>
        <taxon>Eucarida</taxon>
        <taxon>Decapoda</taxon>
        <taxon>Dendrobranchiata</taxon>
        <taxon>Penaeoidea</taxon>
        <taxon>Penaeidae</taxon>
        <taxon>Penaeus</taxon>
    </lineage>
</organism>
<reference evidence="2 3" key="1">
    <citation type="submission" date="2018-04" db="EMBL/GenBank/DDBJ databases">
        <authorList>
            <person name="Zhang X."/>
            <person name="Yuan J."/>
            <person name="Li F."/>
            <person name="Xiang J."/>
        </authorList>
    </citation>
    <scope>NUCLEOTIDE SEQUENCE [LARGE SCALE GENOMIC DNA]</scope>
    <source>
        <tissue evidence="2">Muscle</tissue>
    </source>
</reference>
<accession>A0A423TX36</accession>
<evidence type="ECO:0000313" key="3">
    <source>
        <dbReference type="Proteomes" id="UP000283509"/>
    </source>
</evidence>
<keyword evidence="1" id="KW-1133">Transmembrane helix</keyword>
<dbReference type="EMBL" id="QCYY01001041">
    <property type="protein sequence ID" value="ROT80996.1"/>
    <property type="molecule type" value="Genomic_DNA"/>
</dbReference>
<proteinExistence type="predicted"/>
<gene>
    <name evidence="2" type="ORF">C7M84_000263</name>
</gene>